<dbReference type="AlphaFoldDB" id="A0A2G5F875"/>
<dbReference type="EMBL" id="KZ305019">
    <property type="protein sequence ID" value="PIA64198.1"/>
    <property type="molecule type" value="Genomic_DNA"/>
</dbReference>
<protein>
    <submittedName>
        <fullName evidence="1">Uncharacterized protein</fullName>
    </submittedName>
</protein>
<reference evidence="1 2" key="1">
    <citation type="submission" date="2017-09" db="EMBL/GenBank/DDBJ databases">
        <title>WGS assembly of Aquilegia coerulea Goldsmith.</title>
        <authorList>
            <person name="Hodges S."/>
            <person name="Kramer E."/>
            <person name="Nordborg M."/>
            <person name="Tomkins J."/>
            <person name="Borevitz J."/>
            <person name="Derieg N."/>
            <person name="Yan J."/>
            <person name="Mihaltcheva S."/>
            <person name="Hayes R.D."/>
            <person name="Rokhsar D."/>
        </authorList>
    </citation>
    <scope>NUCLEOTIDE SEQUENCE [LARGE SCALE GENOMIC DNA]</scope>
    <source>
        <strain evidence="2">cv. Goldsmith</strain>
    </source>
</reference>
<organism evidence="1 2">
    <name type="scientific">Aquilegia coerulea</name>
    <name type="common">Rocky mountain columbine</name>
    <dbReference type="NCBI Taxonomy" id="218851"/>
    <lineage>
        <taxon>Eukaryota</taxon>
        <taxon>Viridiplantae</taxon>
        <taxon>Streptophyta</taxon>
        <taxon>Embryophyta</taxon>
        <taxon>Tracheophyta</taxon>
        <taxon>Spermatophyta</taxon>
        <taxon>Magnoliopsida</taxon>
        <taxon>Ranunculales</taxon>
        <taxon>Ranunculaceae</taxon>
        <taxon>Thalictroideae</taxon>
        <taxon>Aquilegia</taxon>
    </lineage>
</organism>
<sequence length="94" mass="10379">MVQSLLFSLSNSYLFFIVEDKYFNLDCTLILDKISSMIVTPSPSSPLAFSWTISLTLTASSAELVKALSKETLCLGQIKWISFHVKIAVVSAKT</sequence>
<evidence type="ECO:0000313" key="2">
    <source>
        <dbReference type="Proteomes" id="UP000230069"/>
    </source>
</evidence>
<evidence type="ECO:0000313" key="1">
    <source>
        <dbReference type="EMBL" id="PIA64198.1"/>
    </source>
</evidence>
<keyword evidence="2" id="KW-1185">Reference proteome</keyword>
<proteinExistence type="predicted"/>
<dbReference type="Proteomes" id="UP000230069">
    <property type="component" value="Unassembled WGS sequence"/>
</dbReference>
<name>A0A2G5F875_AQUCA</name>
<accession>A0A2G5F875</accession>
<gene>
    <name evidence="1" type="ORF">AQUCO_00201465v1</name>
</gene>
<dbReference type="InParanoid" id="A0A2G5F875"/>